<gene>
    <name evidence="2" type="ORF">BDK51DRAFT_31084</name>
</gene>
<evidence type="ECO:0000313" key="3">
    <source>
        <dbReference type="Proteomes" id="UP000269721"/>
    </source>
</evidence>
<dbReference type="EMBL" id="KZ997664">
    <property type="protein sequence ID" value="RKO87121.1"/>
    <property type="molecule type" value="Genomic_DNA"/>
</dbReference>
<dbReference type="AlphaFoldDB" id="A0A4P9W449"/>
<evidence type="ECO:0000256" key="1">
    <source>
        <dbReference type="SAM" id="MobiDB-lite"/>
    </source>
</evidence>
<proteinExistence type="predicted"/>
<feature type="region of interest" description="Disordered" evidence="1">
    <location>
        <begin position="42"/>
        <end position="72"/>
    </location>
</feature>
<dbReference type="Proteomes" id="UP000269721">
    <property type="component" value="Unassembled WGS sequence"/>
</dbReference>
<reference evidence="3" key="1">
    <citation type="journal article" date="2018" name="Nat. Microbiol.">
        <title>Leveraging single-cell genomics to expand the fungal tree of life.</title>
        <authorList>
            <person name="Ahrendt S.R."/>
            <person name="Quandt C.A."/>
            <person name="Ciobanu D."/>
            <person name="Clum A."/>
            <person name="Salamov A."/>
            <person name="Andreopoulos B."/>
            <person name="Cheng J.F."/>
            <person name="Woyke T."/>
            <person name="Pelin A."/>
            <person name="Henrissat B."/>
            <person name="Reynolds N.K."/>
            <person name="Benny G.L."/>
            <person name="Smith M.E."/>
            <person name="James T.Y."/>
            <person name="Grigoriev I.V."/>
        </authorList>
    </citation>
    <scope>NUCLEOTIDE SEQUENCE [LARGE SCALE GENOMIC DNA]</scope>
</reference>
<evidence type="ECO:0000313" key="2">
    <source>
        <dbReference type="EMBL" id="RKO87121.1"/>
    </source>
</evidence>
<accession>A0A4P9W449</accession>
<organism evidence="2 3">
    <name type="scientific">Blyttiomyces helicus</name>
    <dbReference type="NCBI Taxonomy" id="388810"/>
    <lineage>
        <taxon>Eukaryota</taxon>
        <taxon>Fungi</taxon>
        <taxon>Fungi incertae sedis</taxon>
        <taxon>Chytridiomycota</taxon>
        <taxon>Chytridiomycota incertae sedis</taxon>
        <taxon>Chytridiomycetes</taxon>
        <taxon>Chytridiomycetes incertae sedis</taxon>
        <taxon>Blyttiomyces</taxon>
    </lineage>
</organism>
<keyword evidence="3" id="KW-1185">Reference proteome</keyword>
<name>A0A4P9W449_9FUNG</name>
<dbReference type="OrthoDB" id="2136037at2759"/>
<protein>
    <submittedName>
        <fullName evidence="2">Uncharacterized protein</fullName>
    </submittedName>
</protein>
<sequence>MDVDSASAPIDVNPGSHVFLSPSVMSPASPFPDLTSVAATANSAKSRGLGPERHGRVRTPQNEKYVQRRNTRHGLNLLHFQKDRFPRQSRGRTATHTDTMDKLLDLLVTIQARLGGNVVFTPAACEAARSKVAMATKE</sequence>
<feature type="non-terminal residue" evidence="2">
    <location>
        <position position="138"/>
    </location>
</feature>